<reference evidence="2 3" key="2">
    <citation type="journal article" date="2011" name="J. Bacteriol.">
        <title>Genomes of three methylotrophs from a single niche uncover genetic and metabolic divergence of Methylophilaceae.</title>
        <authorList>
            <person name="Lapidus A."/>
            <person name="Clum A."/>
            <person name="Labutti K."/>
            <person name="Kaluzhnaya M.G."/>
            <person name="Lim S."/>
            <person name="Beck D.A."/>
            <person name="Glavina Del Rio T."/>
            <person name="Nolan M."/>
            <person name="Mavromatis K."/>
            <person name="Huntemann M."/>
            <person name="Lucas S."/>
            <person name="Lidstrom M.E."/>
            <person name="Ivanova N."/>
            <person name="Chistoserdova L."/>
        </authorList>
    </citation>
    <scope>NUCLEOTIDE SEQUENCE [LARGE SCALE GENOMIC DNA]</scope>
    <source>
        <strain evidence="2 3">SIP3-4</strain>
    </source>
</reference>
<accession>C6X733</accession>
<dbReference type="EMBL" id="CP001674">
    <property type="protein sequence ID" value="ACT51176.1"/>
    <property type="molecule type" value="Genomic_DNA"/>
</dbReference>
<feature type="chain" id="PRO_5002973769" evidence="1">
    <location>
        <begin position="19"/>
        <end position="148"/>
    </location>
</feature>
<evidence type="ECO:0000256" key="1">
    <source>
        <dbReference type="SAM" id="SignalP"/>
    </source>
</evidence>
<dbReference type="HOGENOM" id="CLU_1756744_0_0_4"/>
<sequence precursor="true">MRVIALLCLCLFSPLLLAAGPAWQAFGQNPDGCQVFSNTMVEKVTLDKDQYLRITFRTECKAPQTEIIEGKNYRYYTNEMRVFLSCGEEEWWPEWHRYFDQTGREIWSGPHTVKGVPVTGPEQAENAIMGTAITASSPMSDLLNRYCP</sequence>
<proteinExistence type="predicted"/>
<keyword evidence="3" id="KW-1185">Reference proteome</keyword>
<name>C6X733_METGS</name>
<organism evidence="2 3">
    <name type="scientific">Methylovorus glucosotrophus (strain SIP3-4)</name>
    <dbReference type="NCBI Taxonomy" id="582744"/>
    <lineage>
        <taxon>Bacteria</taxon>
        <taxon>Pseudomonadati</taxon>
        <taxon>Pseudomonadota</taxon>
        <taxon>Betaproteobacteria</taxon>
        <taxon>Nitrosomonadales</taxon>
        <taxon>Methylophilaceae</taxon>
        <taxon>Methylovorus</taxon>
    </lineage>
</organism>
<dbReference type="AlphaFoldDB" id="C6X733"/>
<feature type="signal peptide" evidence="1">
    <location>
        <begin position="1"/>
        <end position="18"/>
    </location>
</feature>
<evidence type="ECO:0000313" key="3">
    <source>
        <dbReference type="Proteomes" id="UP000002743"/>
    </source>
</evidence>
<dbReference type="STRING" id="582744.Msip34_1934"/>
<dbReference type="KEGG" id="mei:Msip34_1934"/>
<dbReference type="RefSeq" id="WP_015830536.1">
    <property type="nucleotide sequence ID" value="NC_012969.1"/>
</dbReference>
<keyword evidence="1" id="KW-0732">Signal</keyword>
<reference evidence="3" key="1">
    <citation type="submission" date="2009-07" db="EMBL/GenBank/DDBJ databases">
        <title>Complete sequence of chromosome of Methylovorus sp. SIP3-4.</title>
        <authorList>
            <person name="Lucas S."/>
            <person name="Copeland A."/>
            <person name="Lapidus A."/>
            <person name="Glavina del Rio T."/>
            <person name="Tice H."/>
            <person name="Bruce D."/>
            <person name="Goodwin L."/>
            <person name="Pitluck S."/>
            <person name="Clum A."/>
            <person name="Larimer F."/>
            <person name="Land M."/>
            <person name="Hauser L."/>
            <person name="Kyrpides N."/>
            <person name="Mikhailova N."/>
            <person name="Kayluzhnaya M."/>
            <person name="Chistoserdova L."/>
        </authorList>
    </citation>
    <scope>NUCLEOTIDE SEQUENCE [LARGE SCALE GENOMIC DNA]</scope>
    <source>
        <strain evidence="3">SIP3-4</strain>
    </source>
</reference>
<gene>
    <name evidence="2" type="ordered locus">Msip34_1934</name>
</gene>
<protein>
    <submittedName>
        <fullName evidence="2">Uncharacterized protein</fullName>
    </submittedName>
</protein>
<dbReference type="Proteomes" id="UP000002743">
    <property type="component" value="Chromosome"/>
</dbReference>
<evidence type="ECO:0000313" key="2">
    <source>
        <dbReference type="EMBL" id="ACT51176.1"/>
    </source>
</evidence>